<reference evidence="2" key="1">
    <citation type="journal article" date="2014" name="Int. J. Syst. Evol. Microbiol.">
        <title>Complete genome of a new Firmicutes species belonging to the dominant human colonic microbiota ('Ruminococcus bicirculans') reveals two chromosomes and a selective capacity to utilize plant glucans.</title>
        <authorList>
            <consortium name="NISC Comparative Sequencing Program"/>
            <person name="Wegmann U."/>
            <person name="Louis P."/>
            <person name="Goesmann A."/>
            <person name="Henrissat B."/>
            <person name="Duncan S.H."/>
            <person name="Flint H.J."/>
        </authorList>
    </citation>
    <scope>NUCLEOTIDE SEQUENCE</scope>
    <source>
        <strain evidence="2">JCM 9651</strain>
    </source>
</reference>
<accession>A0ABP6S3P6</accession>
<name>A0ABP6S3P6_9ACTN</name>
<keyword evidence="4" id="KW-1185">Reference proteome</keyword>
<sequence>MLRFLLEKTTKNVTGLSVAQYPEVTELREALSVGPADHADVVRGCLRVAASSPSRRQDPDRLELIARAQRELVALDSRTRGGRRRGGPDLAPPDPGGQGADGGGRAGPDQSCARRQGVAAGLNL</sequence>
<evidence type="ECO:0000313" key="4">
    <source>
        <dbReference type="Proteomes" id="UP001499990"/>
    </source>
</evidence>
<evidence type="ECO:0000256" key="1">
    <source>
        <dbReference type="SAM" id="MobiDB-lite"/>
    </source>
</evidence>
<evidence type="ECO:0000313" key="2">
    <source>
        <dbReference type="EMBL" id="GAA3367410.1"/>
    </source>
</evidence>
<gene>
    <name evidence="2" type="ORF">GCM10020367_01550</name>
    <name evidence="3" type="ORF">GCM10020367_67290</name>
</gene>
<organism evidence="2 4">
    <name type="scientific">Streptomyces sannanensis</name>
    <dbReference type="NCBI Taxonomy" id="285536"/>
    <lineage>
        <taxon>Bacteria</taxon>
        <taxon>Bacillati</taxon>
        <taxon>Actinomycetota</taxon>
        <taxon>Actinomycetes</taxon>
        <taxon>Kitasatosporales</taxon>
        <taxon>Streptomycetaceae</taxon>
        <taxon>Streptomyces</taxon>
    </lineage>
</organism>
<dbReference type="EMBL" id="BAAAYL010000001">
    <property type="protein sequence ID" value="GAA3367410.1"/>
    <property type="molecule type" value="Genomic_DNA"/>
</dbReference>
<feature type="compositionally biased region" description="Gly residues" evidence="1">
    <location>
        <begin position="96"/>
        <end position="106"/>
    </location>
</feature>
<protein>
    <submittedName>
        <fullName evidence="2">Uncharacterized protein</fullName>
    </submittedName>
</protein>
<comment type="caution">
    <text evidence="2">The sequence shown here is derived from an EMBL/GenBank/DDBJ whole genome shotgun (WGS) entry which is preliminary data.</text>
</comment>
<feature type="region of interest" description="Disordered" evidence="1">
    <location>
        <begin position="73"/>
        <end position="124"/>
    </location>
</feature>
<evidence type="ECO:0000313" key="3">
    <source>
        <dbReference type="EMBL" id="GAA3380285.1"/>
    </source>
</evidence>
<dbReference type="EMBL" id="BAAAYL010000001">
    <property type="protein sequence ID" value="GAA3380285.1"/>
    <property type="molecule type" value="Genomic_DNA"/>
</dbReference>
<proteinExistence type="predicted"/>
<reference evidence="4" key="2">
    <citation type="journal article" date="2019" name="Int. J. Syst. Evol. Microbiol.">
        <title>The Global Catalogue of Microorganisms (GCM) 10K type strain sequencing project: providing services to taxonomists for standard genome sequencing and annotation.</title>
        <authorList>
            <consortium name="The Broad Institute Genomics Platform"/>
            <consortium name="The Broad Institute Genome Sequencing Center for Infectious Disease"/>
            <person name="Wu L."/>
            <person name="Ma J."/>
        </authorList>
    </citation>
    <scope>NUCLEOTIDE SEQUENCE [LARGE SCALE GENOMIC DNA]</scope>
    <source>
        <strain evidence="4">JCM 9651</strain>
    </source>
</reference>
<dbReference type="Proteomes" id="UP001499990">
    <property type="component" value="Unassembled WGS sequence"/>
</dbReference>
<reference evidence="2" key="3">
    <citation type="submission" date="2023-12" db="EMBL/GenBank/DDBJ databases">
        <authorList>
            <person name="Sun Q."/>
            <person name="Inoue M."/>
        </authorList>
    </citation>
    <scope>NUCLEOTIDE SEQUENCE</scope>
    <source>
        <strain evidence="2">JCM 9651</strain>
    </source>
</reference>